<feature type="compositionally biased region" description="Polar residues" evidence="1">
    <location>
        <begin position="574"/>
        <end position="583"/>
    </location>
</feature>
<protein>
    <submittedName>
        <fullName evidence="2">Uncharacterized protein</fullName>
    </submittedName>
</protein>
<dbReference type="EMBL" id="KN847496">
    <property type="protein sequence ID" value="KIW14829.1"/>
    <property type="molecule type" value="Genomic_DNA"/>
</dbReference>
<proteinExistence type="predicted"/>
<dbReference type="GeneID" id="27334697"/>
<dbReference type="OrthoDB" id="4148592at2759"/>
<evidence type="ECO:0000256" key="1">
    <source>
        <dbReference type="SAM" id="MobiDB-lite"/>
    </source>
</evidence>
<feature type="compositionally biased region" description="Polar residues" evidence="1">
    <location>
        <begin position="549"/>
        <end position="567"/>
    </location>
</feature>
<feature type="region of interest" description="Disordered" evidence="1">
    <location>
        <begin position="1"/>
        <end position="57"/>
    </location>
</feature>
<feature type="compositionally biased region" description="Pro residues" evidence="1">
    <location>
        <begin position="535"/>
        <end position="544"/>
    </location>
</feature>
<dbReference type="HOGENOM" id="CLU_404914_0_0_1"/>
<dbReference type="AlphaFoldDB" id="A0A0D2BU74"/>
<feature type="compositionally biased region" description="Basic residues" evidence="1">
    <location>
        <begin position="1"/>
        <end position="10"/>
    </location>
</feature>
<feature type="region of interest" description="Disordered" evidence="1">
    <location>
        <begin position="435"/>
        <end position="501"/>
    </location>
</feature>
<accession>A0A0D2BU74</accession>
<evidence type="ECO:0000313" key="2">
    <source>
        <dbReference type="EMBL" id="KIW14829.1"/>
    </source>
</evidence>
<feature type="region of interest" description="Disordered" evidence="1">
    <location>
        <begin position="521"/>
        <end position="589"/>
    </location>
</feature>
<dbReference type="RefSeq" id="XP_016235045.1">
    <property type="nucleotide sequence ID" value="XM_016381943.1"/>
</dbReference>
<name>A0A0D2BU74_9EURO</name>
<keyword evidence="3" id="KW-1185">Reference proteome</keyword>
<dbReference type="VEuPathDB" id="FungiDB:PV08_07614"/>
<feature type="compositionally biased region" description="Polar residues" evidence="1">
    <location>
        <begin position="469"/>
        <end position="501"/>
    </location>
</feature>
<evidence type="ECO:0000313" key="3">
    <source>
        <dbReference type="Proteomes" id="UP000053328"/>
    </source>
</evidence>
<feature type="compositionally biased region" description="Polar residues" evidence="1">
    <location>
        <begin position="40"/>
        <end position="51"/>
    </location>
</feature>
<feature type="compositionally biased region" description="Polar residues" evidence="1">
    <location>
        <begin position="435"/>
        <end position="453"/>
    </location>
</feature>
<dbReference type="Proteomes" id="UP000053328">
    <property type="component" value="Unassembled WGS sequence"/>
</dbReference>
<organism evidence="2 3">
    <name type="scientific">Exophiala spinifera</name>
    <dbReference type="NCBI Taxonomy" id="91928"/>
    <lineage>
        <taxon>Eukaryota</taxon>
        <taxon>Fungi</taxon>
        <taxon>Dikarya</taxon>
        <taxon>Ascomycota</taxon>
        <taxon>Pezizomycotina</taxon>
        <taxon>Eurotiomycetes</taxon>
        <taxon>Chaetothyriomycetidae</taxon>
        <taxon>Chaetothyriales</taxon>
        <taxon>Herpotrichiellaceae</taxon>
        <taxon>Exophiala</taxon>
    </lineage>
</organism>
<feature type="region of interest" description="Disordered" evidence="1">
    <location>
        <begin position="362"/>
        <end position="414"/>
    </location>
</feature>
<sequence length="679" mass="74778">MDTTFGRKRRRDDDDGFSFSAVNEIPKKTPKRAPPAQNMLFFQSPTPNVPNTPFGDVYQPAAKRVRSSKTRQETTGYVTFDSPHSEIVFSEVDSIMAGFGEYLKLRANGGGAKKNQGVAANREGMDSEMGPLALSTHFIDPANYRKNQWIGRSMNHPEPAPSLLRQQTGFDYPVPKVTGILASIEEAEELHRRQQQPGNMTTITTQPKIMLSPGTQPRDPVPRPVQLPEKSYQNVPVLNQFQPRQTSSVQRPSPGFQRQNYAPQPTRAEVYPLVQKQMRVPGQATPVQHPSSGLQHNTPVPLPTRAEIYTLVQKQMQVPGQATSIQHPSPGLQHNTPVPQPTRAEIYALVQKHIQVPDQTASVQRPSPGLQHNTPVPQPTPVYQYSPSVRNQMQEPGQAASIQHPSPGLQHNTTVPRLTPVYQYSPIVQNQVQVPTPTASASVQHPLSGLQPSTPVPEPTTVYQYPDPVQNQNQIQVPEQPSSASVQHPSPGLNASTPILQPTPVYQHTTSVQDQIQIQMPDQTASVSVQHPSPSVQPPTPVPEPTSVYQYTTPVQDQPDQNASASVQDEDPSSSHGLEQQHNPDVEPATETEAALLALGVDVSDFAQLPPPEPEAAAFVENEAGLPSDALPEFNFDEFDMFNKNHAVTSLSDALPELNFDEFDMFNENQPYNPSDWGF</sequence>
<gene>
    <name evidence="2" type="ORF">PV08_07614</name>
</gene>
<reference evidence="2 3" key="1">
    <citation type="submission" date="2015-01" db="EMBL/GenBank/DDBJ databases">
        <title>The Genome Sequence of Exophiala spinifera CBS89968.</title>
        <authorList>
            <consortium name="The Broad Institute Genomics Platform"/>
            <person name="Cuomo C."/>
            <person name="de Hoog S."/>
            <person name="Gorbushina A."/>
            <person name="Stielow B."/>
            <person name="Teixiera M."/>
            <person name="Abouelleil A."/>
            <person name="Chapman S.B."/>
            <person name="Priest M."/>
            <person name="Young S.K."/>
            <person name="Wortman J."/>
            <person name="Nusbaum C."/>
            <person name="Birren B."/>
        </authorList>
    </citation>
    <scope>NUCLEOTIDE SEQUENCE [LARGE SCALE GENOMIC DNA]</scope>
    <source>
        <strain evidence="2 3">CBS 89968</strain>
    </source>
</reference>